<feature type="transmembrane region" description="Helical" evidence="6">
    <location>
        <begin position="120"/>
        <end position="140"/>
    </location>
</feature>
<gene>
    <name evidence="8" type="ORF">ABGN05_27225</name>
</gene>
<keyword evidence="4 6" id="KW-1133">Transmembrane helix</keyword>
<protein>
    <submittedName>
        <fullName evidence="8">GtrA family protein</fullName>
    </submittedName>
</protein>
<evidence type="ECO:0000259" key="7">
    <source>
        <dbReference type="Pfam" id="PF04138"/>
    </source>
</evidence>
<dbReference type="Pfam" id="PF04138">
    <property type="entry name" value="GtrA_DPMS_TM"/>
    <property type="match status" value="1"/>
</dbReference>
<keyword evidence="9" id="KW-1185">Reference proteome</keyword>
<organism evidence="8 9">
    <name type="scientific">Aquibium pacificus</name>
    <dbReference type="NCBI Taxonomy" id="3153579"/>
    <lineage>
        <taxon>Bacteria</taxon>
        <taxon>Pseudomonadati</taxon>
        <taxon>Pseudomonadota</taxon>
        <taxon>Alphaproteobacteria</taxon>
        <taxon>Hyphomicrobiales</taxon>
        <taxon>Phyllobacteriaceae</taxon>
        <taxon>Aquibium</taxon>
    </lineage>
</organism>
<reference evidence="8 9" key="1">
    <citation type="submission" date="2024-05" db="EMBL/GenBank/DDBJ databases">
        <authorList>
            <person name="Jiang F."/>
        </authorList>
    </citation>
    <scope>NUCLEOTIDE SEQUENCE [LARGE SCALE GENOMIC DNA]</scope>
    <source>
        <strain evidence="8 9">LZ166</strain>
    </source>
</reference>
<name>A0ABV3STY8_9HYPH</name>
<evidence type="ECO:0000256" key="3">
    <source>
        <dbReference type="ARBA" id="ARBA00022692"/>
    </source>
</evidence>
<evidence type="ECO:0000313" key="9">
    <source>
        <dbReference type="Proteomes" id="UP001556692"/>
    </source>
</evidence>
<comment type="caution">
    <text evidence="8">The sequence shown here is derived from an EMBL/GenBank/DDBJ whole genome shotgun (WGS) entry which is preliminary data.</text>
</comment>
<evidence type="ECO:0000256" key="6">
    <source>
        <dbReference type="SAM" id="Phobius"/>
    </source>
</evidence>
<evidence type="ECO:0000313" key="8">
    <source>
        <dbReference type="EMBL" id="MEX0409336.1"/>
    </source>
</evidence>
<comment type="subcellular location">
    <subcellularLocation>
        <location evidence="1">Membrane</location>
        <topology evidence="1">Multi-pass membrane protein</topology>
    </subcellularLocation>
</comment>
<proteinExistence type="inferred from homology"/>
<feature type="transmembrane region" description="Helical" evidence="6">
    <location>
        <begin position="57"/>
        <end position="79"/>
    </location>
</feature>
<evidence type="ECO:0000256" key="4">
    <source>
        <dbReference type="ARBA" id="ARBA00022989"/>
    </source>
</evidence>
<dbReference type="EMBL" id="JBDPGJ010000008">
    <property type="protein sequence ID" value="MEX0409336.1"/>
    <property type="molecule type" value="Genomic_DNA"/>
</dbReference>
<comment type="similarity">
    <text evidence="2">Belongs to the GtrA family.</text>
</comment>
<keyword evidence="3 6" id="KW-0812">Transmembrane</keyword>
<sequence>MDTLRDQRELEAIWNSNKAHGRLGSAVSDPRPGHGNALVRSIEGMSASILPKRLHRLVRFGISGLLATGLYFVLVNVAVLTFGTDPAWASVYAYLLSLLFSYAMQSRFTFGVKGDSPSQVLRFGLTSVVGLSVSYWIIVLNGALELPFVVGALGVCILIPVCNFLVFKHWVFARAKVADSATTVESERV</sequence>
<feature type="transmembrane region" description="Helical" evidence="6">
    <location>
        <begin position="91"/>
        <end position="108"/>
    </location>
</feature>
<evidence type="ECO:0000256" key="1">
    <source>
        <dbReference type="ARBA" id="ARBA00004141"/>
    </source>
</evidence>
<dbReference type="Proteomes" id="UP001556692">
    <property type="component" value="Unassembled WGS sequence"/>
</dbReference>
<dbReference type="RefSeq" id="WP_367957187.1">
    <property type="nucleotide sequence ID" value="NZ_JBDPGJ010000008.1"/>
</dbReference>
<dbReference type="InterPro" id="IPR051401">
    <property type="entry name" value="GtrA_CellWall_Glycosyl"/>
</dbReference>
<dbReference type="PANTHER" id="PTHR38459:SF1">
    <property type="entry name" value="PROPHAGE BACTOPRENOL-LINKED GLUCOSE TRANSLOCASE HOMOLOG"/>
    <property type="match status" value="1"/>
</dbReference>
<dbReference type="InterPro" id="IPR007267">
    <property type="entry name" value="GtrA_DPMS_TM"/>
</dbReference>
<evidence type="ECO:0000256" key="5">
    <source>
        <dbReference type="ARBA" id="ARBA00023136"/>
    </source>
</evidence>
<dbReference type="PANTHER" id="PTHR38459">
    <property type="entry name" value="PROPHAGE BACTOPRENOL-LINKED GLUCOSE TRANSLOCASE HOMOLOG"/>
    <property type="match status" value="1"/>
</dbReference>
<feature type="transmembrane region" description="Helical" evidence="6">
    <location>
        <begin position="146"/>
        <end position="167"/>
    </location>
</feature>
<keyword evidence="5 6" id="KW-0472">Membrane</keyword>
<accession>A0ABV3STY8</accession>
<evidence type="ECO:0000256" key="2">
    <source>
        <dbReference type="ARBA" id="ARBA00009399"/>
    </source>
</evidence>
<feature type="domain" description="GtrA/DPMS transmembrane" evidence="7">
    <location>
        <begin position="59"/>
        <end position="172"/>
    </location>
</feature>